<proteinExistence type="predicted"/>
<name>A0A9J5YL36_SOLCO</name>
<gene>
    <name evidence="1" type="ORF">H5410_031032</name>
</gene>
<dbReference type="Proteomes" id="UP000824120">
    <property type="component" value="Chromosome 6"/>
</dbReference>
<reference evidence="1 2" key="1">
    <citation type="submission" date="2020-09" db="EMBL/GenBank/DDBJ databases">
        <title>De no assembly of potato wild relative species, Solanum commersonii.</title>
        <authorList>
            <person name="Cho K."/>
        </authorList>
    </citation>
    <scope>NUCLEOTIDE SEQUENCE [LARGE SCALE GENOMIC DNA]</scope>
    <source>
        <strain evidence="1">LZ3.2</strain>
        <tissue evidence="1">Leaf</tissue>
    </source>
</reference>
<feature type="non-terminal residue" evidence="1">
    <location>
        <position position="124"/>
    </location>
</feature>
<sequence length="124" mass="14284">AQKGTKKLKRTKKLKPAHCQACLAIRQNGHTPLFVPVCEALKERIKKAMKGTVAISPNNSVKQLVQDGDKLHQRPNRRVNWRFELILSKDPPTLFFELQIQNHPMCFRFAREEGRETKTARLIA</sequence>
<dbReference type="EMBL" id="JACXVP010000006">
    <property type="protein sequence ID" value="KAG5599662.1"/>
    <property type="molecule type" value="Genomic_DNA"/>
</dbReference>
<protein>
    <submittedName>
        <fullName evidence="1">Uncharacterized protein</fullName>
    </submittedName>
</protein>
<evidence type="ECO:0000313" key="2">
    <source>
        <dbReference type="Proteomes" id="UP000824120"/>
    </source>
</evidence>
<keyword evidence="2" id="KW-1185">Reference proteome</keyword>
<organism evidence="1 2">
    <name type="scientific">Solanum commersonii</name>
    <name type="common">Commerson's wild potato</name>
    <name type="synonym">Commerson's nightshade</name>
    <dbReference type="NCBI Taxonomy" id="4109"/>
    <lineage>
        <taxon>Eukaryota</taxon>
        <taxon>Viridiplantae</taxon>
        <taxon>Streptophyta</taxon>
        <taxon>Embryophyta</taxon>
        <taxon>Tracheophyta</taxon>
        <taxon>Spermatophyta</taxon>
        <taxon>Magnoliopsida</taxon>
        <taxon>eudicotyledons</taxon>
        <taxon>Gunneridae</taxon>
        <taxon>Pentapetalae</taxon>
        <taxon>asterids</taxon>
        <taxon>lamiids</taxon>
        <taxon>Solanales</taxon>
        <taxon>Solanaceae</taxon>
        <taxon>Solanoideae</taxon>
        <taxon>Solaneae</taxon>
        <taxon>Solanum</taxon>
    </lineage>
</organism>
<comment type="caution">
    <text evidence="1">The sequence shown here is derived from an EMBL/GenBank/DDBJ whole genome shotgun (WGS) entry which is preliminary data.</text>
</comment>
<dbReference type="AlphaFoldDB" id="A0A9J5YL36"/>
<evidence type="ECO:0000313" key="1">
    <source>
        <dbReference type="EMBL" id="KAG5599662.1"/>
    </source>
</evidence>
<accession>A0A9J5YL36</accession>